<dbReference type="AlphaFoldDB" id="A0A8T0IB54"/>
<reference evidence="3" key="1">
    <citation type="submission" date="2020-06" db="EMBL/GenBank/DDBJ databases">
        <title>WGS assembly of Ceratodon purpureus strain R40.</title>
        <authorList>
            <person name="Carey S.B."/>
            <person name="Jenkins J."/>
            <person name="Shu S."/>
            <person name="Lovell J.T."/>
            <person name="Sreedasyam A."/>
            <person name="Maumus F."/>
            <person name="Tiley G.P."/>
            <person name="Fernandez-Pozo N."/>
            <person name="Barry K."/>
            <person name="Chen C."/>
            <person name="Wang M."/>
            <person name="Lipzen A."/>
            <person name="Daum C."/>
            <person name="Saski C.A."/>
            <person name="Payton A.C."/>
            <person name="Mcbreen J.C."/>
            <person name="Conrad R.E."/>
            <person name="Kollar L.M."/>
            <person name="Olsson S."/>
            <person name="Huttunen S."/>
            <person name="Landis J.B."/>
            <person name="Wickett N.J."/>
            <person name="Johnson M.G."/>
            <person name="Rensing S.A."/>
            <person name="Grimwood J."/>
            <person name="Schmutz J."/>
            <person name="Mcdaniel S.F."/>
        </authorList>
    </citation>
    <scope>NUCLEOTIDE SEQUENCE</scope>
    <source>
        <strain evidence="3">R40</strain>
    </source>
</reference>
<evidence type="ECO:0000256" key="1">
    <source>
        <dbReference type="ARBA" id="ARBA00005485"/>
    </source>
</evidence>
<proteinExistence type="inferred from homology"/>
<feature type="coiled-coil region" evidence="2">
    <location>
        <begin position="114"/>
        <end position="141"/>
    </location>
</feature>
<dbReference type="PANTHER" id="PTHR32054:SF31">
    <property type="entry name" value="PROTEIN WEAK CHLOROPLAST MOVEMENT UNDER BLUE LIGHT 1"/>
    <property type="match status" value="1"/>
</dbReference>
<dbReference type="GO" id="GO:0009904">
    <property type="term" value="P:chloroplast accumulation movement"/>
    <property type="evidence" value="ECO:0007669"/>
    <property type="project" value="TreeGrafter"/>
</dbReference>
<dbReference type="PANTHER" id="PTHR32054">
    <property type="entry name" value="HEAVY CHAIN, PUTATIVE, EXPRESSED-RELATED-RELATED"/>
    <property type="match status" value="1"/>
</dbReference>
<evidence type="ECO:0000313" key="3">
    <source>
        <dbReference type="EMBL" id="KAG0580179.1"/>
    </source>
</evidence>
<comment type="similarity">
    <text evidence="1">Belongs to the WEB family.</text>
</comment>
<accession>A0A8T0IB54</accession>
<dbReference type="InterPro" id="IPR008545">
    <property type="entry name" value="Web"/>
</dbReference>
<feature type="coiled-coil region" evidence="2">
    <location>
        <begin position="196"/>
        <end position="413"/>
    </location>
</feature>
<dbReference type="GO" id="GO:0005829">
    <property type="term" value="C:cytosol"/>
    <property type="evidence" value="ECO:0007669"/>
    <property type="project" value="TreeGrafter"/>
</dbReference>
<keyword evidence="4" id="KW-1185">Reference proteome</keyword>
<organism evidence="3 4">
    <name type="scientific">Ceratodon purpureus</name>
    <name type="common">Fire moss</name>
    <name type="synonym">Dicranum purpureum</name>
    <dbReference type="NCBI Taxonomy" id="3225"/>
    <lineage>
        <taxon>Eukaryota</taxon>
        <taxon>Viridiplantae</taxon>
        <taxon>Streptophyta</taxon>
        <taxon>Embryophyta</taxon>
        <taxon>Bryophyta</taxon>
        <taxon>Bryophytina</taxon>
        <taxon>Bryopsida</taxon>
        <taxon>Dicranidae</taxon>
        <taxon>Pseudoditrichales</taxon>
        <taxon>Ditrichaceae</taxon>
        <taxon>Ceratodon</taxon>
    </lineage>
</organism>
<keyword evidence="2" id="KW-0175">Coiled coil</keyword>
<dbReference type="GO" id="GO:0009903">
    <property type="term" value="P:chloroplast avoidance movement"/>
    <property type="evidence" value="ECO:0007669"/>
    <property type="project" value="TreeGrafter"/>
</dbReference>
<protein>
    <submittedName>
        <fullName evidence="3">Uncharacterized protein</fullName>
    </submittedName>
</protein>
<evidence type="ECO:0000256" key="2">
    <source>
        <dbReference type="SAM" id="Coils"/>
    </source>
</evidence>
<gene>
    <name evidence="3" type="ORF">KC19_4G154100</name>
</gene>
<evidence type="ECO:0000313" key="4">
    <source>
        <dbReference type="Proteomes" id="UP000822688"/>
    </source>
</evidence>
<dbReference type="EMBL" id="CM026424">
    <property type="protein sequence ID" value="KAG0580179.1"/>
    <property type="molecule type" value="Genomic_DNA"/>
</dbReference>
<dbReference type="Pfam" id="PF05701">
    <property type="entry name" value="WEMBL"/>
    <property type="match status" value="1"/>
</dbReference>
<dbReference type="Proteomes" id="UP000822688">
    <property type="component" value="Chromosome 4"/>
</dbReference>
<sequence>MAEIDTAAPFASVKDAICMFGEHSTNTIQRAFPTTNALQLEKIHSLEEELNQLREEYTNIQNQLITAETATTDPLKELVETTIPLEESKTTTEFMISSRISSLELQLDATLKHESQRAQEMECYREEMKKLSNELKVLKAQHISTLDMLTSSQNENDKLRDDFVRETEIITSRHEQYLVEQENVAKEHMKNLLEDLLATKDMLTKANAARKKMEEEFQIDEGTNLQGMKEEFYNSTILIEQLKNELQDAEDKQEGIILAVERLKDELLAAKESERKALQRENDANIAMKSMKIEVEDSKFAKEKVRMMAIQLEDVNSKLKNATQEEQNLLASLASLRAELKNANNEVQNLKKEVEDTTIEMEEQINHLQDDLNAAVLRETKSKICISNLNEALQQVTAEAVEAKAAAIQASDEVVAKTQELEETLLHNQTLECRLQASIKETDAAKAAEVFAHTEVKFLRKKINNSMDVNRNGEDSITISYDEYETMAKKVIDSENLAKKRIVAAIAQADASKASELEISKKLESIKNLLERSQIAMKQAVQVAEAAEAAKSAVEGELRKWRSENEQRRKAAVAAVMAVGSTEDSKHDCSVVIGDNSFFKSGTIGNESTRGLSNGSPNALQPKESLAQLLRYSFSKDEKIKKNLLSTKISAYFNKRIK</sequence>
<feature type="coiled-coil region" evidence="2">
    <location>
        <begin position="36"/>
        <end position="70"/>
    </location>
</feature>
<comment type="caution">
    <text evidence="3">The sequence shown here is derived from an EMBL/GenBank/DDBJ whole genome shotgun (WGS) entry which is preliminary data.</text>
</comment>
<name>A0A8T0IB54_CERPU</name>